<dbReference type="SMART" id="SM00382">
    <property type="entry name" value="AAA"/>
    <property type="match status" value="1"/>
</dbReference>
<dbReference type="GO" id="GO:0005524">
    <property type="term" value="F:ATP binding"/>
    <property type="evidence" value="ECO:0007669"/>
    <property type="project" value="UniProtKB-KW"/>
</dbReference>
<gene>
    <name evidence="6" type="ORF">HW115_05160</name>
</gene>
<dbReference type="InterPro" id="IPR027417">
    <property type="entry name" value="P-loop_NTPase"/>
</dbReference>
<organism evidence="6 7">
    <name type="scientific">Oceaniferula marina</name>
    <dbReference type="NCBI Taxonomy" id="2748318"/>
    <lineage>
        <taxon>Bacteria</taxon>
        <taxon>Pseudomonadati</taxon>
        <taxon>Verrucomicrobiota</taxon>
        <taxon>Verrucomicrobiia</taxon>
        <taxon>Verrucomicrobiales</taxon>
        <taxon>Verrucomicrobiaceae</taxon>
        <taxon>Oceaniferula</taxon>
    </lineage>
</organism>
<evidence type="ECO:0000256" key="3">
    <source>
        <dbReference type="ARBA" id="ARBA00038088"/>
    </source>
</evidence>
<evidence type="ECO:0000256" key="2">
    <source>
        <dbReference type="ARBA" id="ARBA00022840"/>
    </source>
</evidence>
<dbReference type="GO" id="GO:0016887">
    <property type="term" value="F:ATP hydrolysis activity"/>
    <property type="evidence" value="ECO:0007669"/>
    <property type="project" value="InterPro"/>
</dbReference>
<dbReference type="PANTHER" id="PTHR42960:SF1">
    <property type="entry name" value="YCF46 PROTEIN"/>
    <property type="match status" value="1"/>
</dbReference>
<dbReference type="AlphaFoldDB" id="A0A851GIN5"/>
<sequence>MKHLTRIESGITFGQLVGFENYRLWVDPLVPVLKSGDPLAPRGVLIAGMLGTGKAACVKATAKHLNRAVLRYHPGESKATDIIAELPDGPAVLWIDEPDESCIELLRLLALQPDIQNRVFVMVTTSIPHKLPAPLIHSTWFDRIFHIDLPNLQERAFLWDCLIERFEGDPTRYDNVKLAEVSALFTPGEIEVVVRSVHCAKDNCPGEKDILAAIVRKTPAAASDDEEVASIRYWAQRTAEAI</sequence>
<evidence type="ECO:0000256" key="4">
    <source>
        <dbReference type="ARBA" id="ARBA00040480"/>
    </source>
</evidence>
<feature type="domain" description="AAA+ ATPase" evidence="5">
    <location>
        <begin position="40"/>
        <end position="151"/>
    </location>
</feature>
<keyword evidence="7" id="KW-1185">Reference proteome</keyword>
<evidence type="ECO:0000313" key="7">
    <source>
        <dbReference type="Proteomes" id="UP000557872"/>
    </source>
</evidence>
<dbReference type="InterPro" id="IPR052381">
    <property type="entry name" value="AAA_domain_protein"/>
</dbReference>
<dbReference type="SUPFAM" id="SSF52540">
    <property type="entry name" value="P-loop containing nucleoside triphosphate hydrolases"/>
    <property type="match status" value="1"/>
</dbReference>
<comment type="similarity">
    <text evidence="3">Belongs to the AAA ATPase family. Highly divergent.</text>
</comment>
<dbReference type="PANTHER" id="PTHR42960">
    <property type="entry name" value="YCF46 PROTEIN"/>
    <property type="match status" value="1"/>
</dbReference>
<evidence type="ECO:0000313" key="6">
    <source>
        <dbReference type="EMBL" id="NWK54987.1"/>
    </source>
</evidence>
<accession>A0A851GIN5</accession>
<dbReference type="EMBL" id="JACBAZ010000002">
    <property type="protein sequence ID" value="NWK54987.1"/>
    <property type="molecule type" value="Genomic_DNA"/>
</dbReference>
<comment type="caution">
    <text evidence="6">The sequence shown here is derived from an EMBL/GenBank/DDBJ whole genome shotgun (WGS) entry which is preliminary data.</text>
</comment>
<dbReference type="RefSeq" id="WP_178931532.1">
    <property type="nucleotide sequence ID" value="NZ_JACBAZ010000002.1"/>
</dbReference>
<protein>
    <recommendedName>
        <fullName evidence="4">Uncharacterized AAA domain-containing protein ycf46</fullName>
    </recommendedName>
</protein>
<reference evidence="6 7" key="1">
    <citation type="submission" date="2020-07" db="EMBL/GenBank/DDBJ databases">
        <title>Roseicoccus Jingziensis gen. nov., sp. nov., isolated from coastal seawater.</title>
        <authorList>
            <person name="Feng X."/>
        </authorList>
    </citation>
    <scope>NUCLEOTIDE SEQUENCE [LARGE SCALE GENOMIC DNA]</scope>
    <source>
        <strain evidence="6 7">N1E253</strain>
    </source>
</reference>
<dbReference type="InterPro" id="IPR003959">
    <property type="entry name" value="ATPase_AAA_core"/>
</dbReference>
<name>A0A851GIN5_9BACT</name>
<dbReference type="InterPro" id="IPR003593">
    <property type="entry name" value="AAA+_ATPase"/>
</dbReference>
<dbReference type="Pfam" id="PF00004">
    <property type="entry name" value="AAA"/>
    <property type="match status" value="1"/>
</dbReference>
<evidence type="ECO:0000256" key="1">
    <source>
        <dbReference type="ARBA" id="ARBA00022741"/>
    </source>
</evidence>
<proteinExistence type="inferred from homology"/>
<dbReference type="Proteomes" id="UP000557872">
    <property type="component" value="Unassembled WGS sequence"/>
</dbReference>
<keyword evidence="1" id="KW-0547">Nucleotide-binding</keyword>
<evidence type="ECO:0000259" key="5">
    <source>
        <dbReference type="SMART" id="SM00382"/>
    </source>
</evidence>
<keyword evidence="2" id="KW-0067">ATP-binding</keyword>
<dbReference type="Gene3D" id="3.40.50.300">
    <property type="entry name" value="P-loop containing nucleotide triphosphate hydrolases"/>
    <property type="match status" value="1"/>
</dbReference>